<evidence type="ECO:0000256" key="1">
    <source>
        <dbReference type="ARBA" id="ARBA00009437"/>
    </source>
</evidence>
<feature type="domain" description="HTH lysR-type" evidence="5">
    <location>
        <begin position="5"/>
        <end position="62"/>
    </location>
</feature>
<dbReference type="PANTHER" id="PTHR30537:SF3">
    <property type="entry name" value="TRANSCRIPTIONAL REGULATORY PROTEIN"/>
    <property type="match status" value="1"/>
</dbReference>
<dbReference type="InterPro" id="IPR058163">
    <property type="entry name" value="LysR-type_TF_proteobact-type"/>
</dbReference>
<dbReference type="InterPro" id="IPR036390">
    <property type="entry name" value="WH_DNA-bd_sf"/>
</dbReference>
<gene>
    <name evidence="6" type="ORF">STA1M1_34970</name>
</gene>
<keyword evidence="2" id="KW-0805">Transcription regulation</keyword>
<organism evidence="6 7">
    <name type="scientific">Sinisalibacter aestuarii</name>
    <dbReference type="NCBI Taxonomy" id="2949426"/>
    <lineage>
        <taxon>Bacteria</taxon>
        <taxon>Pseudomonadati</taxon>
        <taxon>Pseudomonadota</taxon>
        <taxon>Alphaproteobacteria</taxon>
        <taxon>Rhodobacterales</taxon>
        <taxon>Roseobacteraceae</taxon>
        <taxon>Sinisalibacter</taxon>
    </lineage>
</organism>
<evidence type="ECO:0000256" key="4">
    <source>
        <dbReference type="ARBA" id="ARBA00023163"/>
    </source>
</evidence>
<dbReference type="PANTHER" id="PTHR30537">
    <property type="entry name" value="HTH-TYPE TRANSCRIPTIONAL REGULATOR"/>
    <property type="match status" value="1"/>
</dbReference>
<accession>A0ABQ5LYB3</accession>
<evidence type="ECO:0000256" key="2">
    <source>
        <dbReference type="ARBA" id="ARBA00023015"/>
    </source>
</evidence>
<dbReference type="SUPFAM" id="SSF46785">
    <property type="entry name" value="Winged helix' DNA-binding domain"/>
    <property type="match status" value="1"/>
</dbReference>
<evidence type="ECO:0000313" key="6">
    <source>
        <dbReference type="EMBL" id="GKY89628.1"/>
    </source>
</evidence>
<dbReference type="RefSeq" id="WP_281843652.1">
    <property type="nucleotide sequence ID" value="NZ_BROH01000013.1"/>
</dbReference>
<dbReference type="Gene3D" id="1.10.10.10">
    <property type="entry name" value="Winged helix-like DNA-binding domain superfamily/Winged helix DNA-binding domain"/>
    <property type="match status" value="1"/>
</dbReference>
<comment type="similarity">
    <text evidence="1">Belongs to the LysR transcriptional regulatory family.</text>
</comment>
<dbReference type="InterPro" id="IPR036388">
    <property type="entry name" value="WH-like_DNA-bd_sf"/>
</dbReference>
<dbReference type="Proteomes" id="UP001144205">
    <property type="component" value="Unassembled WGS sequence"/>
</dbReference>
<dbReference type="PROSITE" id="PS50931">
    <property type="entry name" value="HTH_LYSR"/>
    <property type="match status" value="1"/>
</dbReference>
<dbReference type="InterPro" id="IPR000847">
    <property type="entry name" value="LysR_HTH_N"/>
</dbReference>
<evidence type="ECO:0000256" key="3">
    <source>
        <dbReference type="ARBA" id="ARBA00023125"/>
    </source>
</evidence>
<proteinExistence type="inferred from homology"/>
<sequence length="299" mass="33555">MAKQFDWGAMEWFLAIARSGRLTVAAQKLGIDHTTLSRRIKQLEETLDTRLFERSVTGYTLTPQGERFLEAAQGAETIALQAANDISGETSKIAGTIRIGGPEGFGSSFMAPSLVKLGQKQPGLKLELVTMPRRFSLTKREADMAVSLARPEKGRFHAHKLTDYELGLYGTAEYFDRFGQPETRADLRDHRIIGYVQDLIYARELDYIPQISKDIVPWITSSNLLAQMNMTIAGAGLCILPKFIAATDPRLIRTMAGEVRLIRSFWLIVHADLRDLARIRYCSDFLTQEVRAARALFLS</sequence>
<dbReference type="Pfam" id="PF03466">
    <property type="entry name" value="LysR_substrate"/>
    <property type="match status" value="1"/>
</dbReference>
<comment type="caution">
    <text evidence="6">The sequence shown here is derived from an EMBL/GenBank/DDBJ whole genome shotgun (WGS) entry which is preliminary data.</text>
</comment>
<dbReference type="InterPro" id="IPR005119">
    <property type="entry name" value="LysR_subst-bd"/>
</dbReference>
<dbReference type="Gene3D" id="3.40.190.290">
    <property type="match status" value="1"/>
</dbReference>
<keyword evidence="4" id="KW-0804">Transcription</keyword>
<keyword evidence="7" id="KW-1185">Reference proteome</keyword>
<evidence type="ECO:0000259" key="5">
    <source>
        <dbReference type="PROSITE" id="PS50931"/>
    </source>
</evidence>
<dbReference type="EMBL" id="BROH01000013">
    <property type="protein sequence ID" value="GKY89628.1"/>
    <property type="molecule type" value="Genomic_DNA"/>
</dbReference>
<protein>
    <submittedName>
        <fullName evidence="6">Transcriptional regulator</fullName>
    </submittedName>
</protein>
<keyword evidence="3" id="KW-0238">DNA-binding</keyword>
<dbReference type="SUPFAM" id="SSF53850">
    <property type="entry name" value="Periplasmic binding protein-like II"/>
    <property type="match status" value="1"/>
</dbReference>
<evidence type="ECO:0000313" key="7">
    <source>
        <dbReference type="Proteomes" id="UP001144205"/>
    </source>
</evidence>
<name>A0ABQ5LYB3_9RHOB</name>
<reference evidence="6" key="1">
    <citation type="journal article" date="2023" name="Int. J. Syst. Evol. Microbiol.">
        <title>Sinisalibacter aestuarii sp. nov., isolated from estuarine sediment of the Arakawa River.</title>
        <authorList>
            <person name="Arafat S.T."/>
            <person name="Hirano S."/>
            <person name="Sato A."/>
            <person name="Takeuchi K."/>
            <person name="Yasuda T."/>
            <person name="Terahara T."/>
            <person name="Hamada M."/>
            <person name="Kobayashi T."/>
        </authorList>
    </citation>
    <scope>NUCLEOTIDE SEQUENCE</scope>
    <source>
        <strain evidence="6">B-399</strain>
    </source>
</reference>
<dbReference type="Pfam" id="PF00126">
    <property type="entry name" value="HTH_1"/>
    <property type="match status" value="1"/>
</dbReference>